<evidence type="ECO:0000313" key="2">
    <source>
        <dbReference type="EMBL" id="KIZ43762.1"/>
    </source>
</evidence>
<dbReference type="InterPro" id="IPR038084">
    <property type="entry name" value="PduO/GlcC-like_sf"/>
</dbReference>
<evidence type="ECO:0000313" key="3">
    <source>
        <dbReference type="Proteomes" id="UP000032515"/>
    </source>
</evidence>
<proteinExistence type="predicted"/>
<name>A0A0D7EWF8_RHOPL</name>
<reference evidence="2 3" key="1">
    <citation type="submission" date="2014-11" db="EMBL/GenBank/DDBJ databases">
        <title>Genomics and ecophysiology of heterotrophic nitrogen fixing bacteria isolated from estuarine surface water.</title>
        <authorList>
            <person name="Bentzon-Tilia M."/>
            <person name="Severin I."/>
            <person name="Hansen L.H."/>
            <person name="Riemann L."/>
        </authorList>
    </citation>
    <scope>NUCLEOTIDE SEQUENCE [LARGE SCALE GENOMIC DNA]</scope>
    <source>
        <strain evidence="2 3">BAL398</strain>
    </source>
</reference>
<dbReference type="EMBL" id="JXXE01000211">
    <property type="protein sequence ID" value="KIZ43762.1"/>
    <property type="molecule type" value="Genomic_DNA"/>
</dbReference>
<dbReference type="AlphaFoldDB" id="A0A0D7EWF8"/>
<dbReference type="Proteomes" id="UP000032515">
    <property type="component" value="Unassembled WGS sequence"/>
</dbReference>
<feature type="signal peptide" evidence="1">
    <location>
        <begin position="1"/>
        <end position="24"/>
    </location>
</feature>
<dbReference type="PATRIC" id="fig|1076.23.peg.1806"/>
<evidence type="ECO:0000256" key="1">
    <source>
        <dbReference type="SAM" id="SignalP"/>
    </source>
</evidence>
<dbReference type="OrthoDB" id="5786851at2"/>
<gene>
    <name evidence="2" type="ORF">OO17_10835</name>
</gene>
<accession>A0A0D7EWF8</accession>
<comment type="caution">
    <text evidence="2">The sequence shown here is derived from an EMBL/GenBank/DDBJ whole genome shotgun (WGS) entry which is preliminary data.</text>
</comment>
<feature type="chain" id="PRO_5002319857" evidence="1">
    <location>
        <begin position="25"/>
        <end position="168"/>
    </location>
</feature>
<dbReference type="SUPFAM" id="SSF143744">
    <property type="entry name" value="GlcG-like"/>
    <property type="match status" value="1"/>
</dbReference>
<protein>
    <submittedName>
        <fullName evidence="2">Extracellular protein</fullName>
    </submittedName>
</protein>
<dbReference type="PANTHER" id="PTHR34309">
    <property type="entry name" value="SLR1406 PROTEIN"/>
    <property type="match status" value="1"/>
</dbReference>
<organism evidence="2 3">
    <name type="scientific">Rhodopseudomonas palustris</name>
    <dbReference type="NCBI Taxonomy" id="1076"/>
    <lineage>
        <taxon>Bacteria</taxon>
        <taxon>Pseudomonadati</taxon>
        <taxon>Pseudomonadota</taxon>
        <taxon>Alphaproteobacteria</taxon>
        <taxon>Hyphomicrobiales</taxon>
        <taxon>Nitrobacteraceae</taxon>
        <taxon>Rhodopseudomonas</taxon>
    </lineage>
</organism>
<dbReference type="InterPro" id="IPR005624">
    <property type="entry name" value="PduO/GlcC-like"/>
</dbReference>
<dbReference type="Pfam" id="PF03928">
    <property type="entry name" value="HbpS-like"/>
    <property type="match status" value="1"/>
</dbReference>
<dbReference type="InterPro" id="IPR052517">
    <property type="entry name" value="GlcG_carb_metab_protein"/>
</dbReference>
<sequence>MINRKMMGVVAICLFAALAAPARAQDALVVTKSLSPEVALDCAKAALAECRKRGFQVAVAVVDRAGLTQILLRDRFAGPHTVPTATGKAWTAVSFKTSTTDLQGMTQPGMPQAGLRQLPGAVILGGGVTIEAGGSLVAGIGVSGAPGGDADEACAKAGIAAIQDRLDF</sequence>
<dbReference type="Gene3D" id="3.30.450.150">
    <property type="entry name" value="Haem-degrading domain"/>
    <property type="match status" value="1"/>
</dbReference>
<dbReference type="RefSeq" id="WP_044409962.1">
    <property type="nucleotide sequence ID" value="NZ_JXXE01000211.1"/>
</dbReference>
<keyword evidence="1" id="KW-0732">Signal</keyword>
<dbReference type="PANTHER" id="PTHR34309:SF10">
    <property type="entry name" value="SLR1406 PROTEIN"/>
    <property type="match status" value="1"/>
</dbReference>